<protein>
    <submittedName>
        <fullName evidence="1">Olfactory receptor</fullName>
    </submittedName>
</protein>
<name>A0A0S4MNR3_ECHMU</name>
<evidence type="ECO:0000313" key="2">
    <source>
        <dbReference type="Proteomes" id="UP000017246"/>
    </source>
</evidence>
<keyword evidence="1" id="KW-0675">Receptor</keyword>
<evidence type="ECO:0000313" key="1">
    <source>
        <dbReference type="EMBL" id="CUT98478.1"/>
    </source>
</evidence>
<reference evidence="1" key="1">
    <citation type="journal article" date="2013" name="Nature">
        <title>The genomes of four tapeworm species reveal adaptations to parasitism.</title>
        <authorList>
            <person name="Tsai I.J."/>
            <person name="Zarowiecki M."/>
            <person name="Holroyd N."/>
            <person name="Garciarrubio A."/>
            <person name="Sanchez-Flores A."/>
            <person name="Brooks K.L."/>
            <person name="Tracey A."/>
            <person name="Bobes R.J."/>
            <person name="Fragoso G."/>
            <person name="Sciutto E."/>
            <person name="Aslett M."/>
            <person name="Beasley H."/>
            <person name="Bennett H.M."/>
            <person name="Cai J."/>
            <person name="Camicia F."/>
            <person name="Clark R."/>
            <person name="Cucher M."/>
            <person name="De Silva N."/>
            <person name="Day T.A."/>
            <person name="Deplazes P."/>
            <person name="Estrada K."/>
            <person name="Fernandez C."/>
            <person name="Holland P.W."/>
            <person name="Hou J."/>
            <person name="Hu S."/>
            <person name="Huckvale T."/>
            <person name="Hung S.S."/>
            <person name="Kamenetzky L."/>
            <person name="Keane J.A."/>
            <person name="Kiss F."/>
            <person name="Koziol U."/>
            <person name="Lambert O."/>
            <person name="Liu K."/>
            <person name="Luo X."/>
            <person name="Luo Y."/>
            <person name="Macchiaroli N."/>
            <person name="Nichol S."/>
            <person name="Paps J."/>
            <person name="Parkinson J."/>
            <person name="Pouchkina-Stantcheva N."/>
            <person name="Riddiford N."/>
            <person name="Rosenzvit M."/>
            <person name="Salinas G."/>
            <person name="Wasmuth J.D."/>
            <person name="Zamanian M."/>
            <person name="Zheng Y."/>
            <person name="Cai X."/>
            <person name="Soberon X."/>
            <person name="Olson P.D."/>
            <person name="Laclette J.P."/>
            <person name="Brehm K."/>
            <person name="Berriman M."/>
            <person name="Garciarrubio A."/>
            <person name="Bobes R.J."/>
            <person name="Fragoso G."/>
            <person name="Sanchez-Flores A."/>
            <person name="Estrada K."/>
            <person name="Cevallos M.A."/>
            <person name="Morett E."/>
            <person name="Gonzalez V."/>
            <person name="Portillo T."/>
            <person name="Ochoa-Leyva A."/>
            <person name="Jose M.V."/>
            <person name="Sciutto E."/>
            <person name="Landa A."/>
            <person name="Jimenez L."/>
            <person name="Valdes V."/>
            <person name="Carrero J.C."/>
            <person name="Larralde C."/>
            <person name="Morales-Montor J."/>
            <person name="Limon-Lason J."/>
            <person name="Soberon X."/>
            <person name="Laclette J.P."/>
        </authorList>
    </citation>
    <scope>NUCLEOTIDE SEQUENCE [LARGE SCALE GENOMIC DNA]</scope>
</reference>
<sequence>MVWPLGRIGSPDTFFMSNIYIYITQVLRLHSSSGKSRDLVKCESSRNPITFPLGHRFRTMFMPQCFDLNQSLCATIWCI</sequence>
<proteinExistence type="predicted"/>
<dbReference type="AlphaFoldDB" id="A0A0S4MNR3"/>
<keyword evidence="2" id="KW-1185">Reference proteome</keyword>
<reference evidence="1" key="2">
    <citation type="submission" date="2015-11" db="EMBL/GenBank/DDBJ databases">
        <authorList>
            <person name="Zhang Y."/>
            <person name="Guo Z."/>
        </authorList>
    </citation>
    <scope>NUCLEOTIDE SEQUENCE</scope>
</reference>
<organism evidence="1 2">
    <name type="scientific">Echinococcus multilocularis</name>
    <name type="common">Fox tapeworm</name>
    <dbReference type="NCBI Taxonomy" id="6211"/>
    <lineage>
        <taxon>Eukaryota</taxon>
        <taxon>Metazoa</taxon>
        <taxon>Spiralia</taxon>
        <taxon>Lophotrochozoa</taxon>
        <taxon>Platyhelminthes</taxon>
        <taxon>Cestoda</taxon>
        <taxon>Eucestoda</taxon>
        <taxon>Cyclophyllidea</taxon>
        <taxon>Taeniidae</taxon>
        <taxon>Echinococcus</taxon>
    </lineage>
</organism>
<dbReference type="Proteomes" id="UP000017246">
    <property type="component" value="Unassembled WGS sequence"/>
</dbReference>
<dbReference type="EMBL" id="LN902253">
    <property type="protein sequence ID" value="CUT98478.1"/>
    <property type="molecule type" value="Genomic_DNA"/>
</dbReference>
<accession>A0A0S4MNR3</accession>